<dbReference type="EMBL" id="JBBWWQ010000005">
    <property type="protein sequence ID" value="KAK8947064.1"/>
    <property type="molecule type" value="Genomic_DNA"/>
</dbReference>
<dbReference type="InterPro" id="IPR027417">
    <property type="entry name" value="P-loop_NTPase"/>
</dbReference>
<evidence type="ECO:0000256" key="1">
    <source>
        <dbReference type="ARBA" id="ARBA00022701"/>
    </source>
</evidence>
<dbReference type="SMART" id="SM00129">
    <property type="entry name" value="KISc"/>
    <property type="match status" value="1"/>
</dbReference>
<gene>
    <name evidence="6" type="primary">ATK4</name>
    <name evidence="6" type="ORF">KSP39_PZI007202</name>
</gene>
<feature type="chain" id="PRO_5042872800" evidence="4">
    <location>
        <begin position="25"/>
        <end position="360"/>
    </location>
</feature>
<dbReference type="GO" id="GO:0007018">
    <property type="term" value="P:microtubule-based movement"/>
    <property type="evidence" value="ECO:0007669"/>
    <property type="project" value="InterPro"/>
</dbReference>
<keyword evidence="3" id="KW-0547">Nucleotide-binding</keyword>
<dbReference type="PROSITE" id="PS50067">
    <property type="entry name" value="KINESIN_MOTOR_2"/>
    <property type="match status" value="1"/>
</dbReference>
<dbReference type="SUPFAM" id="SSF52540">
    <property type="entry name" value="P-loop containing nucleoside triphosphate hydrolases"/>
    <property type="match status" value="1"/>
</dbReference>
<dbReference type="GO" id="GO:0005524">
    <property type="term" value="F:ATP binding"/>
    <property type="evidence" value="ECO:0007669"/>
    <property type="project" value="UniProtKB-UniRule"/>
</dbReference>
<dbReference type="GO" id="GO:0003777">
    <property type="term" value="F:microtubule motor activity"/>
    <property type="evidence" value="ECO:0007669"/>
    <property type="project" value="InterPro"/>
</dbReference>
<dbReference type="Gene3D" id="3.40.850.10">
    <property type="entry name" value="Kinesin motor domain"/>
    <property type="match status" value="1"/>
</dbReference>
<comment type="similarity">
    <text evidence="3">Belongs to the TRAFAC class myosin-kinesin ATPase superfamily. Kinesin family.</text>
</comment>
<dbReference type="InterPro" id="IPR036961">
    <property type="entry name" value="Kinesin_motor_dom_sf"/>
</dbReference>
<reference evidence="6 7" key="1">
    <citation type="journal article" date="2022" name="Nat. Plants">
        <title>Genomes of leafy and leafless Platanthera orchids illuminate the evolution of mycoheterotrophy.</title>
        <authorList>
            <person name="Li M.H."/>
            <person name="Liu K.W."/>
            <person name="Li Z."/>
            <person name="Lu H.C."/>
            <person name="Ye Q.L."/>
            <person name="Zhang D."/>
            <person name="Wang J.Y."/>
            <person name="Li Y.F."/>
            <person name="Zhong Z.M."/>
            <person name="Liu X."/>
            <person name="Yu X."/>
            <person name="Liu D.K."/>
            <person name="Tu X.D."/>
            <person name="Liu B."/>
            <person name="Hao Y."/>
            <person name="Liao X.Y."/>
            <person name="Jiang Y.T."/>
            <person name="Sun W.H."/>
            <person name="Chen J."/>
            <person name="Chen Y.Q."/>
            <person name="Ai Y."/>
            <person name="Zhai J.W."/>
            <person name="Wu S.S."/>
            <person name="Zhou Z."/>
            <person name="Hsiao Y.Y."/>
            <person name="Wu W.L."/>
            <person name="Chen Y.Y."/>
            <person name="Lin Y.F."/>
            <person name="Hsu J.L."/>
            <person name="Li C.Y."/>
            <person name="Wang Z.W."/>
            <person name="Zhao X."/>
            <person name="Zhong W.Y."/>
            <person name="Ma X.K."/>
            <person name="Ma L."/>
            <person name="Huang J."/>
            <person name="Chen G.Z."/>
            <person name="Huang M.Z."/>
            <person name="Huang L."/>
            <person name="Peng D.H."/>
            <person name="Luo Y.B."/>
            <person name="Zou S.Q."/>
            <person name="Chen S.P."/>
            <person name="Lan S."/>
            <person name="Tsai W.C."/>
            <person name="Van de Peer Y."/>
            <person name="Liu Z.J."/>
        </authorList>
    </citation>
    <scope>NUCLEOTIDE SEQUENCE [LARGE SCALE GENOMIC DNA]</scope>
    <source>
        <strain evidence="6">Lor287</strain>
    </source>
</reference>
<protein>
    <submittedName>
        <fullName evidence="6">Kinesin-4</fullName>
    </submittedName>
</protein>
<evidence type="ECO:0000256" key="3">
    <source>
        <dbReference type="PROSITE-ProRule" id="PRU00283"/>
    </source>
</evidence>
<dbReference type="PANTHER" id="PTHR47972:SF39">
    <property type="entry name" value="KINESIN-LIKE PROTEIN KIN-14I"/>
    <property type="match status" value="1"/>
</dbReference>
<keyword evidence="3" id="KW-0067">ATP-binding</keyword>
<dbReference type="PANTHER" id="PTHR47972">
    <property type="entry name" value="KINESIN-LIKE PROTEIN KLP-3"/>
    <property type="match status" value="1"/>
</dbReference>
<evidence type="ECO:0000256" key="4">
    <source>
        <dbReference type="SAM" id="SignalP"/>
    </source>
</evidence>
<feature type="domain" description="Kinesin motor" evidence="5">
    <location>
        <begin position="126"/>
        <end position="266"/>
    </location>
</feature>
<proteinExistence type="inferred from homology"/>
<keyword evidence="1" id="KW-0493">Microtubule</keyword>
<evidence type="ECO:0000259" key="5">
    <source>
        <dbReference type="PROSITE" id="PS50067"/>
    </source>
</evidence>
<dbReference type="GO" id="GO:0005874">
    <property type="term" value="C:microtubule"/>
    <property type="evidence" value="ECO:0007669"/>
    <property type="project" value="UniProtKB-KW"/>
</dbReference>
<name>A0AAP0BQD0_9ASPA</name>
<dbReference type="FunFam" id="3.40.850.10:FF:000111">
    <property type="entry name" value="p-loop nucleoside triphosphate hydrolase superfamily protein with CH (Calponin Homology) domain"/>
    <property type="match status" value="1"/>
</dbReference>
<dbReference type="InterPro" id="IPR001752">
    <property type="entry name" value="Kinesin_motor_dom"/>
</dbReference>
<dbReference type="InterPro" id="IPR031852">
    <property type="entry name" value="Vik1/Cik1_MT-bd"/>
</dbReference>
<keyword evidence="2 3" id="KW-0505">Motor protein</keyword>
<dbReference type="Proteomes" id="UP001418222">
    <property type="component" value="Unassembled WGS sequence"/>
</dbReference>
<feature type="binding site" evidence="3">
    <location>
        <begin position="208"/>
        <end position="215"/>
    </location>
    <ligand>
        <name>ATP</name>
        <dbReference type="ChEBI" id="CHEBI:30616"/>
    </ligand>
</feature>
<dbReference type="GO" id="GO:0008017">
    <property type="term" value="F:microtubule binding"/>
    <property type="evidence" value="ECO:0007669"/>
    <property type="project" value="InterPro"/>
</dbReference>
<keyword evidence="7" id="KW-1185">Reference proteome</keyword>
<dbReference type="Pfam" id="PF16796">
    <property type="entry name" value="Microtub_bd"/>
    <property type="match status" value="1"/>
</dbReference>
<evidence type="ECO:0000313" key="7">
    <source>
        <dbReference type="Proteomes" id="UP001418222"/>
    </source>
</evidence>
<sequence>MRCSFLTRFDWISIFVFLHFTAISVLLDQGVTQNARNIAGSPSARATRAHTKKSSDDEDEALRIMFLRHDLQTTRACMEFMQMEYLDELQILGKHMHSFANVASGYRTVLDENRKLYNQVQELKGSIRVYCRVRPNFSGKSSSSTVGCIDDENITLITSGRYGKEGHRTFTFSKVFGPSASQEEVFSDTQPLIRSVLDGYNVCIFAYGQTGSGKTYTMSGPNILDARNMGVNYRALSDLFNLAEKRKGTFTYEISIHMIEIYNEQLPTYANHECLQWSNCSGLTTVIEEASFYAGREGQRLKDLREKLDPAIANQQSLSYTVIFWISSLDGRQSNSFNAVLSRRVPEVPSALHCFGGRCA</sequence>
<dbReference type="AlphaFoldDB" id="A0AAP0BQD0"/>
<dbReference type="InterPro" id="IPR027640">
    <property type="entry name" value="Kinesin-like_fam"/>
</dbReference>
<comment type="caution">
    <text evidence="6">The sequence shown here is derived from an EMBL/GenBank/DDBJ whole genome shotgun (WGS) entry which is preliminary data.</text>
</comment>
<evidence type="ECO:0000313" key="6">
    <source>
        <dbReference type="EMBL" id="KAK8947064.1"/>
    </source>
</evidence>
<keyword evidence="4" id="KW-0732">Signal</keyword>
<evidence type="ECO:0000256" key="2">
    <source>
        <dbReference type="ARBA" id="ARBA00023175"/>
    </source>
</evidence>
<accession>A0AAP0BQD0</accession>
<organism evidence="6 7">
    <name type="scientific">Platanthera zijinensis</name>
    <dbReference type="NCBI Taxonomy" id="2320716"/>
    <lineage>
        <taxon>Eukaryota</taxon>
        <taxon>Viridiplantae</taxon>
        <taxon>Streptophyta</taxon>
        <taxon>Embryophyta</taxon>
        <taxon>Tracheophyta</taxon>
        <taxon>Spermatophyta</taxon>
        <taxon>Magnoliopsida</taxon>
        <taxon>Liliopsida</taxon>
        <taxon>Asparagales</taxon>
        <taxon>Orchidaceae</taxon>
        <taxon>Orchidoideae</taxon>
        <taxon>Orchideae</taxon>
        <taxon>Orchidinae</taxon>
        <taxon>Platanthera</taxon>
    </lineage>
</organism>
<feature type="signal peptide" evidence="4">
    <location>
        <begin position="1"/>
        <end position="24"/>
    </location>
</feature>